<proteinExistence type="predicted"/>
<organism evidence="2 3">
    <name type="scientific">Eiseniibacteriota bacterium</name>
    <dbReference type="NCBI Taxonomy" id="2212470"/>
    <lineage>
        <taxon>Bacteria</taxon>
        <taxon>Candidatus Eiseniibacteriota</taxon>
    </lineage>
</organism>
<dbReference type="PANTHER" id="PTHR39328">
    <property type="entry name" value="BLL2871 PROTEIN"/>
    <property type="match status" value="1"/>
</dbReference>
<sequence>MLAMLSALVLAIPGPLAHTYSIVARDSVTGEMGVAVQSHYFSVGPIVPWAEAGVGVVATQSLVLVDYGPNGLELMRRGFTASQALDMLKHGDANPDVRQVAMIDAKGNVAAHTGKACIPDAGFRTGRQYSVQANLMANDKVWPAMAAAYEHAKGDLAERMMQALEAGERVGGDIRGRQSAAMVVVKAKSSGKPWVDRVIDLRVEDHAQPLVELRRLIRLRRAYNAEDAGDNAIAAGRANEALERYEEAMRLAPDVVELQFWAAVSMYTGGREPEARTVFRRVFAKEARWVPLIERLSRVGLFPDDAAKIRDVTSLAVKGARW</sequence>
<dbReference type="Proteomes" id="UP000580839">
    <property type="component" value="Unassembled WGS sequence"/>
</dbReference>
<dbReference type="Pfam" id="PF14559">
    <property type="entry name" value="TPR_19"/>
    <property type="match status" value="1"/>
</dbReference>
<dbReference type="AlphaFoldDB" id="A0A849SEZ0"/>
<dbReference type="SUPFAM" id="SSF48452">
    <property type="entry name" value="TPR-like"/>
    <property type="match status" value="1"/>
</dbReference>
<dbReference type="PANTHER" id="PTHR39328:SF1">
    <property type="entry name" value="BLL2871 PROTEIN"/>
    <property type="match status" value="1"/>
</dbReference>
<dbReference type="Gene3D" id="3.60.20.10">
    <property type="entry name" value="Glutamine Phosphoribosylpyrophosphate, subunit 1, domain 1"/>
    <property type="match status" value="1"/>
</dbReference>
<comment type="caution">
    <text evidence="2">The sequence shown here is derived from an EMBL/GenBank/DDBJ whole genome shotgun (WGS) entry which is preliminary data.</text>
</comment>
<feature type="chain" id="PRO_5032625926" evidence="1">
    <location>
        <begin position="18"/>
        <end position="322"/>
    </location>
</feature>
<dbReference type="InterPro" id="IPR011990">
    <property type="entry name" value="TPR-like_helical_dom_sf"/>
</dbReference>
<gene>
    <name evidence="2" type="ORF">HOP12_09035</name>
</gene>
<evidence type="ECO:0000256" key="1">
    <source>
        <dbReference type="SAM" id="SignalP"/>
    </source>
</evidence>
<dbReference type="SUPFAM" id="SSF56235">
    <property type="entry name" value="N-terminal nucleophile aminohydrolases (Ntn hydrolases)"/>
    <property type="match status" value="1"/>
</dbReference>
<reference evidence="2 3" key="1">
    <citation type="submission" date="2020-04" db="EMBL/GenBank/DDBJ databases">
        <title>Metagenomic profiling of ammonia- and methane-oxidizing microorganisms in a Dutch drinking water treatment plant.</title>
        <authorList>
            <person name="Poghosyan L."/>
            <person name="Leucker S."/>
        </authorList>
    </citation>
    <scope>NUCLEOTIDE SEQUENCE [LARGE SCALE GENOMIC DNA]</scope>
    <source>
        <strain evidence="2">S-RSF-IL-03</strain>
    </source>
</reference>
<dbReference type="Pfam" id="PF06267">
    <property type="entry name" value="DUF1028"/>
    <property type="match status" value="1"/>
</dbReference>
<dbReference type="InterPro" id="IPR010430">
    <property type="entry name" value="DUF1028"/>
</dbReference>
<dbReference type="InterPro" id="IPR029055">
    <property type="entry name" value="Ntn_hydrolases_N"/>
</dbReference>
<feature type="signal peptide" evidence="1">
    <location>
        <begin position="1"/>
        <end position="17"/>
    </location>
</feature>
<accession>A0A849SEZ0</accession>
<name>A0A849SEZ0_UNCEI</name>
<keyword evidence="1" id="KW-0732">Signal</keyword>
<protein>
    <submittedName>
        <fullName evidence="2">DUF1028 domain-containing protein</fullName>
    </submittedName>
</protein>
<dbReference type="EMBL" id="JABFRW010000107">
    <property type="protein sequence ID" value="NOT34298.1"/>
    <property type="molecule type" value="Genomic_DNA"/>
</dbReference>
<evidence type="ECO:0000313" key="3">
    <source>
        <dbReference type="Proteomes" id="UP000580839"/>
    </source>
</evidence>
<evidence type="ECO:0000313" key="2">
    <source>
        <dbReference type="EMBL" id="NOT34298.1"/>
    </source>
</evidence>